<evidence type="ECO:0000313" key="1">
    <source>
        <dbReference type="EMBL" id="KAJ3497259.1"/>
    </source>
</evidence>
<name>A0ACC1R3F9_9HYPO</name>
<accession>A0ACC1R3F9</accession>
<gene>
    <name evidence="1" type="ORF">NLG97_g2042</name>
</gene>
<evidence type="ECO:0000313" key="2">
    <source>
        <dbReference type="Proteomes" id="UP001148737"/>
    </source>
</evidence>
<organism evidence="1 2">
    <name type="scientific">Lecanicillium saksenae</name>
    <dbReference type="NCBI Taxonomy" id="468837"/>
    <lineage>
        <taxon>Eukaryota</taxon>
        <taxon>Fungi</taxon>
        <taxon>Dikarya</taxon>
        <taxon>Ascomycota</taxon>
        <taxon>Pezizomycotina</taxon>
        <taxon>Sordariomycetes</taxon>
        <taxon>Hypocreomycetidae</taxon>
        <taxon>Hypocreales</taxon>
        <taxon>Cordycipitaceae</taxon>
        <taxon>Lecanicillium</taxon>
    </lineage>
</organism>
<dbReference type="EMBL" id="JANAKD010000124">
    <property type="protein sequence ID" value="KAJ3497259.1"/>
    <property type="molecule type" value="Genomic_DNA"/>
</dbReference>
<protein>
    <submittedName>
        <fullName evidence="1">Uncharacterized protein</fullName>
    </submittedName>
</protein>
<sequence length="149" mass="17508">MAFELANLYNLAREAAGDFMGVFRRNKTQDCYIFQLPSELIVEIARRLALWDQWTLSQSSSVLRNILHEPLTSDELDWPGNPRGCDIQSGVFEPTTYCLFEYRLDHRHMPSIFKNVRIGGYHGKYKKRLTLLINRYWQRFTGPFPPHPT</sequence>
<comment type="caution">
    <text evidence="1">The sequence shown here is derived from an EMBL/GenBank/DDBJ whole genome shotgun (WGS) entry which is preliminary data.</text>
</comment>
<reference evidence="1" key="1">
    <citation type="submission" date="2022-07" db="EMBL/GenBank/DDBJ databases">
        <title>Genome Sequence of Lecanicillium saksenae.</title>
        <authorList>
            <person name="Buettner E."/>
        </authorList>
    </citation>
    <scope>NUCLEOTIDE SEQUENCE</scope>
    <source>
        <strain evidence="1">VT-O1</strain>
    </source>
</reference>
<dbReference type="Proteomes" id="UP001148737">
    <property type="component" value="Unassembled WGS sequence"/>
</dbReference>
<keyword evidence="2" id="KW-1185">Reference proteome</keyword>
<proteinExistence type="predicted"/>